<dbReference type="InterPro" id="IPR002818">
    <property type="entry name" value="DJ-1/PfpI"/>
</dbReference>
<proteinExistence type="inferred from homology"/>
<comment type="similarity">
    <text evidence="3">Belongs to the peptidase C56 family. HSP31-like subfamily.</text>
</comment>
<dbReference type="CDD" id="cd03141">
    <property type="entry name" value="GATase1_Hsp31_like"/>
    <property type="match status" value="1"/>
</dbReference>
<dbReference type="GO" id="GO:0019243">
    <property type="term" value="P:methylglyoxal catabolic process to D-lactate via S-lactoyl-glutathione"/>
    <property type="evidence" value="ECO:0007669"/>
    <property type="project" value="TreeGrafter"/>
</dbReference>
<evidence type="ECO:0000256" key="1">
    <source>
        <dbReference type="ARBA" id="ARBA00023016"/>
    </source>
</evidence>
<dbReference type="SUPFAM" id="SSF52317">
    <property type="entry name" value="Class I glutamine amidotransferase-like"/>
    <property type="match status" value="1"/>
</dbReference>
<keyword evidence="1" id="KW-0346">Stress response</keyword>
<protein>
    <submittedName>
        <fullName evidence="5">Type 1 glutamine amidotransferase domain-containing protein</fullName>
    </submittedName>
</protein>
<evidence type="ECO:0000256" key="3">
    <source>
        <dbReference type="ARBA" id="ARBA00038493"/>
    </source>
</evidence>
<evidence type="ECO:0000313" key="6">
    <source>
        <dbReference type="Proteomes" id="UP000573499"/>
    </source>
</evidence>
<feature type="domain" description="DJ-1/PfpI" evidence="4">
    <location>
        <begin position="32"/>
        <end position="215"/>
    </location>
</feature>
<dbReference type="AlphaFoldDB" id="A0A7W2FEH9"/>
<dbReference type="InterPro" id="IPR050325">
    <property type="entry name" value="Prot/Nucl_acid_deglycase"/>
</dbReference>
<accession>A0A7W2FEH9</accession>
<name>A0A7W2FEH9_9BURK</name>
<dbReference type="GO" id="GO:0019172">
    <property type="term" value="F:glyoxalase III activity"/>
    <property type="evidence" value="ECO:0007669"/>
    <property type="project" value="TreeGrafter"/>
</dbReference>
<keyword evidence="6" id="KW-1185">Reference proteome</keyword>
<sequence length="227" mass="23762">MSSSTGKPVLFVLTSHATKGDTGKATGYYLGEVTHPLHELEQAGLTVEFASIQGGEPPVDGLDLNDPLNARYWQDPAFRAQVANTARLSEVDPSRYAGIFFAGGHGTMWDFPVDASVRAVTRAIYEAGGIVGAVCHGPAALVNVTLSDGTPLVAGKKVAAFTDSEERAVGLDQTVPFLLASELTKRGAQHQPAPDWSVNVVVDGRLVTGQNPQSASGVGAAMRALLH</sequence>
<dbReference type="Pfam" id="PF01965">
    <property type="entry name" value="DJ-1_PfpI"/>
    <property type="match status" value="1"/>
</dbReference>
<dbReference type="InterPro" id="IPR029062">
    <property type="entry name" value="Class_I_gatase-like"/>
</dbReference>
<dbReference type="PANTHER" id="PTHR48094">
    <property type="entry name" value="PROTEIN/NUCLEIC ACID DEGLYCASE DJ-1-RELATED"/>
    <property type="match status" value="1"/>
</dbReference>
<dbReference type="GO" id="GO:0016740">
    <property type="term" value="F:transferase activity"/>
    <property type="evidence" value="ECO:0007669"/>
    <property type="project" value="UniProtKB-KW"/>
</dbReference>
<keyword evidence="5" id="KW-0808">Transferase</keyword>
<gene>
    <name evidence="5" type="ORF">H3H39_24690</name>
</gene>
<dbReference type="Gene3D" id="3.40.50.880">
    <property type="match status" value="1"/>
</dbReference>
<dbReference type="EMBL" id="JACEZU010000015">
    <property type="protein sequence ID" value="MBA5690251.1"/>
    <property type="molecule type" value="Genomic_DNA"/>
</dbReference>
<dbReference type="GO" id="GO:0005737">
    <property type="term" value="C:cytoplasm"/>
    <property type="evidence" value="ECO:0007669"/>
    <property type="project" value="TreeGrafter"/>
</dbReference>
<dbReference type="Proteomes" id="UP000573499">
    <property type="component" value="Unassembled WGS sequence"/>
</dbReference>
<reference evidence="5 6" key="1">
    <citation type="submission" date="2020-07" db="EMBL/GenBank/DDBJ databases">
        <title>Novel species isolated from subtropical streams in China.</title>
        <authorList>
            <person name="Lu H."/>
        </authorList>
    </citation>
    <scope>NUCLEOTIDE SEQUENCE [LARGE SCALE GENOMIC DNA]</scope>
    <source>
        <strain evidence="5 6">LX47W</strain>
    </source>
</reference>
<evidence type="ECO:0000256" key="2">
    <source>
        <dbReference type="ARBA" id="ARBA00023239"/>
    </source>
</evidence>
<comment type="caution">
    <text evidence="5">The sequence shown here is derived from an EMBL/GenBank/DDBJ whole genome shotgun (WGS) entry which is preliminary data.</text>
</comment>
<organism evidence="5 6">
    <name type="scientific">Rugamonas apoptosis</name>
    <dbReference type="NCBI Taxonomy" id="2758570"/>
    <lineage>
        <taxon>Bacteria</taxon>
        <taxon>Pseudomonadati</taxon>
        <taxon>Pseudomonadota</taxon>
        <taxon>Betaproteobacteria</taxon>
        <taxon>Burkholderiales</taxon>
        <taxon>Oxalobacteraceae</taxon>
        <taxon>Telluria group</taxon>
        <taxon>Rugamonas</taxon>
    </lineage>
</organism>
<keyword evidence="5" id="KW-0315">Glutamine amidotransferase</keyword>
<keyword evidence="2" id="KW-0456">Lyase</keyword>
<dbReference type="PANTHER" id="PTHR48094:SF11">
    <property type="entry name" value="GLUTATHIONE-INDEPENDENT GLYOXALASE HSP31-RELATED"/>
    <property type="match status" value="1"/>
</dbReference>
<evidence type="ECO:0000259" key="4">
    <source>
        <dbReference type="Pfam" id="PF01965"/>
    </source>
</evidence>
<evidence type="ECO:0000313" key="5">
    <source>
        <dbReference type="EMBL" id="MBA5690251.1"/>
    </source>
</evidence>